<evidence type="ECO:0000313" key="2">
    <source>
        <dbReference type="EMBL" id="KAK9813138.1"/>
    </source>
</evidence>
<evidence type="ECO:0000256" key="1">
    <source>
        <dbReference type="SAM" id="MobiDB-lite"/>
    </source>
</evidence>
<dbReference type="GO" id="GO:0005634">
    <property type="term" value="C:nucleus"/>
    <property type="evidence" value="ECO:0007669"/>
    <property type="project" value="TreeGrafter"/>
</dbReference>
<feature type="region of interest" description="Disordered" evidence="1">
    <location>
        <begin position="642"/>
        <end position="666"/>
    </location>
</feature>
<dbReference type="PANTHER" id="PTHR21563:SF3">
    <property type="entry name" value="ZINC FINGER C3H1 DOMAIN-CONTAINING PROTEIN"/>
    <property type="match status" value="1"/>
</dbReference>
<dbReference type="InterPro" id="IPR039278">
    <property type="entry name" value="Red1"/>
</dbReference>
<evidence type="ECO:0000313" key="3">
    <source>
        <dbReference type="Proteomes" id="UP001489004"/>
    </source>
</evidence>
<gene>
    <name evidence="2" type="ORF">WJX72_009666</name>
</gene>
<accession>A0AAW1PT28</accession>
<name>A0AAW1PT28_9CHLO</name>
<comment type="caution">
    <text evidence="2">The sequence shown here is derived from an EMBL/GenBank/DDBJ whole genome shotgun (WGS) entry which is preliminary data.</text>
</comment>
<dbReference type="Proteomes" id="UP001489004">
    <property type="component" value="Unassembled WGS sequence"/>
</dbReference>
<reference evidence="2 3" key="1">
    <citation type="journal article" date="2024" name="Nat. Commun.">
        <title>Phylogenomics reveals the evolutionary origins of lichenization in chlorophyte algae.</title>
        <authorList>
            <person name="Puginier C."/>
            <person name="Libourel C."/>
            <person name="Otte J."/>
            <person name="Skaloud P."/>
            <person name="Haon M."/>
            <person name="Grisel S."/>
            <person name="Petersen M."/>
            <person name="Berrin J.G."/>
            <person name="Delaux P.M."/>
            <person name="Dal Grande F."/>
            <person name="Keller J."/>
        </authorList>
    </citation>
    <scope>NUCLEOTIDE SEQUENCE [LARGE SCALE GENOMIC DNA]</scope>
    <source>
        <strain evidence="2 3">SAG 2043</strain>
    </source>
</reference>
<keyword evidence="3" id="KW-1185">Reference proteome</keyword>
<proteinExistence type="predicted"/>
<dbReference type="PANTHER" id="PTHR21563">
    <property type="entry name" value="ZINC FINGER C3H1 DOMAIN-CONTAINING PROTEIN"/>
    <property type="match status" value="1"/>
</dbReference>
<dbReference type="AlphaFoldDB" id="A0AAW1PT28"/>
<sequence>MSQHRLPWPGAAAVNPVWSQIARLKGQLQAGHPASAAPFTQPAATSLPAAAQHDDDQQLVQEWQNLQATRQGLLLRKKVLDQLYASTKASWTEMKLRERAIKQQLADAGAVAIAPPSTAAILQAAAVPGCEAAPESTTGQLGGAGHPLGAQIASALDAQQAGLNRSAGRGSSAALGRAPGITIVVASTHAQDAQDRYSFPSLLFEVLSTSEGLLAKVACPDTIATYVGSISGQPAGGSSTPTGLGAKYASPLRVFKSYRLCETFQAVAGVPLISKTYTHRINPQWPLCPYEIRGSCRNASCIYQMAVDYAPDSSAVISDIVDLVRRAGHVVADPTLPQDIMKAGGLQQLSQQLLKGAPPHIILPMLAAPRPHGREAAAYLARHPEDEDAWMCHALEQVGFGAPGWTTGPGSKRLLEVLSKGLEHNQSSAKLWLLYLRCYAQISSSPQKHSAAAGWMARFTEDVYDVLPTDAHAADHPESATPGGPGLTNTSAEDLAAWCRHALLRMLHFHPSAASVLWTCCAHVLAWEALPDRAVHRLGYVQEPFVLQWPAAPSASKAARVTQLLLTASGNGLGCLALQLPLSGQVVTASDVPRAVETLRARQALATTIHLFEQAVRLPIRQGRPPSVPALAAQSKATPFGSLGAGDSEVQAARAQPQEAPLVSSATQLQPEAAGTVSGPAPVAITAARPRPIGVQKPPICLQIQITLHTALQIKVQVPVEVQLGIPGAGRRRGRQGCQRLLDSAAKETRLEPDLEEGELPDVPAEPTWGREERVFGWLNLAAFEALSGDGDAALVACEKALQQAAYSVQAQHHVWRELLTLAATILLPPVHKAVPDPASSEPGHPTGSGQQASGAASRARRRQGFCVLRTLVARFAKWARAGAALVPLDLPSMSVKDKRLEAILVPPAAFDDAPLAGVLARLLPVLQRDELVVVLEDIVTVAPNAPALVPVLLDVISREKQDAQFCGWALPLLAAALATAVPPPTAHLWQKAQILTALHSSAAAQELQALQAARLPHTARPKP</sequence>
<protein>
    <submittedName>
        <fullName evidence="2">Uncharacterized protein</fullName>
    </submittedName>
</protein>
<feature type="region of interest" description="Disordered" evidence="1">
    <location>
        <begin position="834"/>
        <end position="856"/>
    </location>
</feature>
<dbReference type="GO" id="GO:0000178">
    <property type="term" value="C:exosome (RNase complex)"/>
    <property type="evidence" value="ECO:0007669"/>
    <property type="project" value="TreeGrafter"/>
</dbReference>
<dbReference type="EMBL" id="JALJOR010000008">
    <property type="protein sequence ID" value="KAK9813138.1"/>
    <property type="molecule type" value="Genomic_DNA"/>
</dbReference>
<organism evidence="2 3">
    <name type="scientific">[Myrmecia] bisecta</name>
    <dbReference type="NCBI Taxonomy" id="41462"/>
    <lineage>
        <taxon>Eukaryota</taxon>
        <taxon>Viridiplantae</taxon>
        <taxon>Chlorophyta</taxon>
        <taxon>core chlorophytes</taxon>
        <taxon>Trebouxiophyceae</taxon>
        <taxon>Trebouxiales</taxon>
        <taxon>Trebouxiaceae</taxon>
        <taxon>Myrmecia</taxon>
    </lineage>
</organism>